<feature type="domain" description="Adenylate cyclase N-terminal" evidence="4">
    <location>
        <begin position="14"/>
        <end position="264"/>
    </location>
</feature>
<keyword evidence="2" id="KW-0456">Lyase</keyword>
<evidence type="ECO:0000256" key="1">
    <source>
        <dbReference type="ARBA" id="ARBA00022741"/>
    </source>
</evidence>
<dbReference type="Pfam" id="PF16214">
    <property type="entry name" value="AC_N"/>
    <property type="match status" value="1"/>
</dbReference>
<evidence type="ECO:0000256" key="2">
    <source>
        <dbReference type="ARBA" id="ARBA00023239"/>
    </source>
</evidence>
<dbReference type="InterPro" id="IPR032628">
    <property type="entry name" value="AC_N"/>
</dbReference>
<keyword evidence="3" id="KW-1133">Transmembrane helix</keyword>
<dbReference type="PANTHER" id="PTHR45627:SF26">
    <property type="entry name" value="ADENYLATE CYCLASE TYPE 1"/>
    <property type="match status" value="1"/>
</dbReference>
<keyword evidence="3" id="KW-0472">Membrane</keyword>
<dbReference type="AlphaFoldDB" id="A0A7R9DGQ4"/>
<keyword evidence="1" id="KW-0547">Nucleotide-binding</keyword>
<proteinExistence type="predicted"/>
<feature type="transmembrane region" description="Helical" evidence="3">
    <location>
        <begin position="158"/>
        <end position="179"/>
    </location>
</feature>
<feature type="transmembrane region" description="Helical" evidence="3">
    <location>
        <begin position="46"/>
        <end position="70"/>
    </location>
</feature>
<evidence type="ECO:0000256" key="3">
    <source>
        <dbReference type="SAM" id="Phobius"/>
    </source>
</evidence>
<keyword evidence="3" id="KW-0812">Transmembrane</keyword>
<feature type="transmembrane region" description="Helical" evidence="3">
    <location>
        <begin position="76"/>
        <end position="94"/>
    </location>
</feature>
<dbReference type="PANTHER" id="PTHR45627">
    <property type="entry name" value="ADENYLATE CYCLASE TYPE 1"/>
    <property type="match status" value="1"/>
</dbReference>
<evidence type="ECO:0000259" key="4">
    <source>
        <dbReference type="Pfam" id="PF16214"/>
    </source>
</evidence>
<protein>
    <recommendedName>
        <fullName evidence="4">Adenylate cyclase N-terminal domain-containing protein</fullName>
    </recommendedName>
</protein>
<sequence length="282" mass="32125">MDHSVKAMNSHRKLALARLLNCHRFENDELEFLYQRYIFKLQHSSVVSVVALFVVLTGVLVNLSLVYAQAPTAQNVYHTVHCLVFVLLLAFLNTRLMHDSYLLWVCYCILAMCGVFCALALPLGATGLLLETRRVSAEGIWEIVFVVFLAYSMMPLKMWVAVMFGVGLPIVHVTVAVVFAHDFPHLHWQQVHSPLLWTVLTGALTTAVDSTDRVVNYREIAPSCSYPFDTPHPLLCVKTWIKERLLLSVLPQHVAMEMKADIISPVETQFHKIYIQRHENVR</sequence>
<accession>A0A7R9DGQ4</accession>
<feature type="transmembrane region" description="Helical" evidence="3">
    <location>
        <begin position="101"/>
        <end position="123"/>
    </location>
</feature>
<dbReference type="GO" id="GO:0007189">
    <property type="term" value="P:adenylate cyclase-activating G protein-coupled receptor signaling pathway"/>
    <property type="evidence" value="ECO:0007669"/>
    <property type="project" value="TreeGrafter"/>
</dbReference>
<dbReference type="GO" id="GO:0004016">
    <property type="term" value="F:adenylate cyclase activity"/>
    <property type="evidence" value="ECO:0007669"/>
    <property type="project" value="TreeGrafter"/>
</dbReference>
<name>A0A7R9DGQ4_TIMCR</name>
<reference evidence="5" key="1">
    <citation type="submission" date="2020-11" db="EMBL/GenBank/DDBJ databases">
        <authorList>
            <person name="Tran Van P."/>
        </authorList>
    </citation>
    <scope>NUCLEOTIDE SEQUENCE</scope>
</reference>
<evidence type="ECO:0000313" key="5">
    <source>
        <dbReference type="EMBL" id="CAD7413315.1"/>
    </source>
</evidence>
<dbReference type="GO" id="GO:0006171">
    <property type="term" value="P:cAMP biosynthetic process"/>
    <property type="evidence" value="ECO:0007669"/>
    <property type="project" value="TreeGrafter"/>
</dbReference>
<dbReference type="EMBL" id="OC323607">
    <property type="protein sequence ID" value="CAD7413315.1"/>
    <property type="molecule type" value="Genomic_DNA"/>
</dbReference>
<dbReference type="GO" id="GO:0000166">
    <property type="term" value="F:nucleotide binding"/>
    <property type="evidence" value="ECO:0007669"/>
    <property type="project" value="UniProtKB-KW"/>
</dbReference>
<dbReference type="GO" id="GO:0005886">
    <property type="term" value="C:plasma membrane"/>
    <property type="evidence" value="ECO:0007669"/>
    <property type="project" value="TreeGrafter"/>
</dbReference>
<organism evidence="5">
    <name type="scientific">Timema cristinae</name>
    <name type="common">Walking stick</name>
    <dbReference type="NCBI Taxonomy" id="61476"/>
    <lineage>
        <taxon>Eukaryota</taxon>
        <taxon>Metazoa</taxon>
        <taxon>Ecdysozoa</taxon>
        <taxon>Arthropoda</taxon>
        <taxon>Hexapoda</taxon>
        <taxon>Insecta</taxon>
        <taxon>Pterygota</taxon>
        <taxon>Neoptera</taxon>
        <taxon>Polyneoptera</taxon>
        <taxon>Phasmatodea</taxon>
        <taxon>Timematodea</taxon>
        <taxon>Timematoidea</taxon>
        <taxon>Timematidae</taxon>
        <taxon>Timema</taxon>
    </lineage>
</organism>
<gene>
    <name evidence="5" type="ORF">TCEB3V08_LOCUS11724</name>
</gene>